<proteinExistence type="predicted"/>
<gene>
    <name evidence="1" type="ORF">PTE31013_03838</name>
</gene>
<dbReference type="Proteomes" id="UP000334380">
    <property type="component" value="Unassembled WGS sequence"/>
</dbReference>
<dbReference type="EMBL" id="CABPRU010000011">
    <property type="protein sequence ID" value="VVE34262.1"/>
    <property type="molecule type" value="Genomic_DNA"/>
</dbReference>
<sequence length="170" mass="18795">MSGEIRPLQSQFWSRSIDLNGDTYAVNVNVSEDEKGMPVRLKIDNGKEYVRSFNTNGAGFPFSVPGATINYQQGFSGGNLDWADKDYQLVSAHEIGHPILTLAAGREYSWSHEGTSGTLGGDNGTYAPVPKTGEMNLMKYYEDASVNMRYARSIASESDVKNLIYISKRH</sequence>
<accession>A0A5E4XDI9</accession>
<dbReference type="AlphaFoldDB" id="A0A5E4XDI9"/>
<evidence type="ECO:0000313" key="2">
    <source>
        <dbReference type="Proteomes" id="UP000334380"/>
    </source>
</evidence>
<name>A0A5E4XDI9_9BURK</name>
<evidence type="ECO:0000313" key="1">
    <source>
        <dbReference type="EMBL" id="VVE34262.1"/>
    </source>
</evidence>
<keyword evidence="2" id="KW-1185">Reference proteome</keyword>
<protein>
    <submittedName>
        <fullName evidence="1">Uncharacterized protein</fullName>
    </submittedName>
</protein>
<organism evidence="1 2">
    <name type="scientific">Pandoraea terrigena</name>
    <dbReference type="NCBI Taxonomy" id="2508292"/>
    <lineage>
        <taxon>Bacteria</taxon>
        <taxon>Pseudomonadati</taxon>
        <taxon>Pseudomonadota</taxon>
        <taxon>Betaproteobacteria</taxon>
        <taxon>Burkholderiales</taxon>
        <taxon>Burkholderiaceae</taxon>
        <taxon>Pandoraea</taxon>
    </lineage>
</organism>
<reference evidence="1 2" key="1">
    <citation type="submission" date="2019-08" db="EMBL/GenBank/DDBJ databases">
        <authorList>
            <person name="Peeters C."/>
        </authorList>
    </citation>
    <scope>NUCLEOTIDE SEQUENCE [LARGE SCALE GENOMIC DNA]</scope>
    <source>
        <strain evidence="1 2">LMG 31013</strain>
    </source>
</reference>